<evidence type="ECO:0000256" key="7">
    <source>
        <dbReference type="ARBA" id="ARBA00022840"/>
    </source>
</evidence>
<keyword evidence="6 10" id="KW-0418">Kinase</keyword>
<keyword evidence="4" id="KW-0808">Transferase</keyword>
<dbReference type="PANTHER" id="PTHR41523:SF8">
    <property type="entry name" value="ETHYLENE RESPONSE SENSOR PROTEIN"/>
    <property type="match status" value="1"/>
</dbReference>
<reference evidence="10 11" key="1">
    <citation type="submission" date="2018-06" db="EMBL/GenBank/DDBJ databases">
        <title>Genomic Encyclopedia of Type Strains, Phase IV (KMG-IV): sequencing the most valuable type-strain genomes for metagenomic binning, comparative biology and taxonomic classification.</title>
        <authorList>
            <person name="Goeker M."/>
        </authorList>
    </citation>
    <scope>NUCLEOTIDE SEQUENCE [LARGE SCALE GENOMIC DNA]</scope>
    <source>
        <strain evidence="10 11">DSM 25619</strain>
    </source>
</reference>
<evidence type="ECO:0000313" key="10">
    <source>
        <dbReference type="EMBL" id="RBO97510.1"/>
    </source>
</evidence>
<evidence type="ECO:0000313" key="11">
    <source>
        <dbReference type="Proteomes" id="UP000252893"/>
    </source>
</evidence>
<dbReference type="EMBL" id="QNRH01000002">
    <property type="protein sequence ID" value="RBO97510.1"/>
    <property type="molecule type" value="Genomic_DNA"/>
</dbReference>
<name>A0A366E561_9HYPH</name>
<dbReference type="Proteomes" id="UP000252893">
    <property type="component" value="Unassembled WGS sequence"/>
</dbReference>
<evidence type="ECO:0000256" key="6">
    <source>
        <dbReference type="ARBA" id="ARBA00022777"/>
    </source>
</evidence>
<dbReference type="AlphaFoldDB" id="A0A366E561"/>
<accession>A0A366E561</accession>
<dbReference type="InterPro" id="IPR035965">
    <property type="entry name" value="PAS-like_dom_sf"/>
</dbReference>
<keyword evidence="8" id="KW-1133">Transmembrane helix</keyword>
<dbReference type="SUPFAM" id="SSF55785">
    <property type="entry name" value="PYP-like sensor domain (PAS domain)"/>
    <property type="match status" value="1"/>
</dbReference>
<dbReference type="SUPFAM" id="SSF55874">
    <property type="entry name" value="ATPase domain of HSP90 chaperone/DNA topoisomerase II/histidine kinase"/>
    <property type="match status" value="1"/>
</dbReference>
<organism evidence="10 11">
    <name type="scientific">Pseudochrobactrum asaccharolyticum</name>
    <dbReference type="NCBI Taxonomy" id="354351"/>
    <lineage>
        <taxon>Bacteria</taxon>
        <taxon>Pseudomonadati</taxon>
        <taxon>Pseudomonadota</taxon>
        <taxon>Alphaproteobacteria</taxon>
        <taxon>Hyphomicrobiales</taxon>
        <taxon>Brucellaceae</taxon>
        <taxon>Pseudochrobactrum</taxon>
    </lineage>
</organism>
<dbReference type="Pfam" id="PF07536">
    <property type="entry name" value="HWE_HK"/>
    <property type="match status" value="1"/>
</dbReference>
<evidence type="ECO:0000256" key="4">
    <source>
        <dbReference type="ARBA" id="ARBA00022679"/>
    </source>
</evidence>
<dbReference type="OrthoDB" id="9813940at2"/>
<dbReference type="InterPro" id="IPR011102">
    <property type="entry name" value="Sig_transdc_His_kinase_HWE"/>
</dbReference>
<dbReference type="PANTHER" id="PTHR41523">
    <property type="entry name" value="TWO-COMPONENT SYSTEM SENSOR PROTEIN"/>
    <property type="match status" value="1"/>
</dbReference>
<comment type="catalytic activity">
    <reaction evidence="1">
        <text>ATP + protein L-histidine = ADP + protein N-phospho-L-histidine.</text>
        <dbReference type="EC" id="2.7.13.3"/>
    </reaction>
</comment>
<gene>
    <name evidence="10" type="ORF">DFR47_102294</name>
</gene>
<evidence type="ECO:0000256" key="8">
    <source>
        <dbReference type="SAM" id="Phobius"/>
    </source>
</evidence>
<dbReference type="GO" id="GO:0005524">
    <property type="term" value="F:ATP binding"/>
    <property type="evidence" value="ECO:0007669"/>
    <property type="project" value="UniProtKB-KW"/>
</dbReference>
<feature type="transmembrane region" description="Helical" evidence="8">
    <location>
        <begin position="7"/>
        <end position="28"/>
    </location>
</feature>
<keyword evidence="11" id="KW-1185">Reference proteome</keyword>
<dbReference type="GO" id="GO:0004673">
    <property type="term" value="F:protein histidine kinase activity"/>
    <property type="evidence" value="ECO:0007669"/>
    <property type="project" value="UniProtKB-EC"/>
</dbReference>
<evidence type="ECO:0000259" key="9">
    <source>
        <dbReference type="SMART" id="SM00911"/>
    </source>
</evidence>
<evidence type="ECO:0000256" key="3">
    <source>
        <dbReference type="ARBA" id="ARBA00022553"/>
    </source>
</evidence>
<protein>
    <recommendedName>
        <fullName evidence="2">histidine kinase</fullName>
        <ecNumber evidence="2">2.7.13.3</ecNumber>
    </recommendedName>
</protein>
<dbReference type="EC" id="2.7.13.3" evidence="2"/>
<feature type="domain" description="Signal transduction histidine kinase HWE region" evidence="9">
    <location>
        <begin position="477"/>
        <end position="565"/>
    </location>
</feature>
<keyword evidence="8" id="KW-0812">Transmembrane</keyword>
<dbReference type="RefSeq" id="WP_113943509.1">
    <property type="nucleotide sequence ID" value="NZ_JBHEEG010000002.1"/>
</dbReference>
<dbReference type="SMART" id="SM00911">
    <property type="entry name" value="HWE_HK"/>
    <property type="match status" value="1"/>
</dbReference>
<evidence type="ECO:0000256" key="5">
    <source>
        <dbReference type="ARBA" id="ARBA00022741"/>
    </source>
</evidence>
<comment type="caution">
    <text evidence="10">The sequence shown here is derived from an EMBL/GenBank/DDBJ whole genome shotgun (WGS) entry which is preliminary data.</text>
</comment>
<keyword evidence="5" id="KW-0547">Nucleotide-binding</keyword>
<evidence type="ECO:0000256" key="1">
    <source>
        <dbReference type="ARBA" id="ARBA00000085"/>
    </source>
</evidence>
<keyword evidence="7" id="KW-0067">ATP-binding</keyword>
<dbReference type="Gene3D" id="3.30.565.10">
    <property type="entry name" value="Histidine kinase-like ATPase, C-terminal domain"/>
    <property type="match status" value="1"/>
</dbReference>
<dbReference type="CDD" id="cd18774">
    <property type="entry name" value="PDC2_HK_sensor"/>
    <property type="match status" value="1"/>
</dbReference>
<keyword evidence="3" id="KW-0597">Phosphoprotein</keyword>
<sequence length="679" mass="76492">MKRHLTQFALVLLLPLIFLSGFFLWLLVMHERTRIENQTLDVTQALSITIDREIYGLQRAAEIISYSNILRNGRFDILQTTLRDMAAELNIVMTIYDPEAKLLVSSDTEHISDIPLLTKADLKQVSLEKPTYVSGLMRARPDDPYYFTVLRPVIVEGRLQYYLALSMEAQRISDILNIRDLHKNWTAFVVDPDDRVLARSSDSKAYVGKLIPDNLRAVTRDAEGFWRGTILDGNEVFGYYIRSDASGWRTAIGVNRAELSRPVWLAFAYFVFLLAGTVLLSVVLAGFFGRKISRPVRKLAAQAKAVGDIAEVKPLKSGIEELDVVSVALAEADKRNRTKELRLLEAQLRLQMALDAGNIGVWEYNPDDDEVTLDGRASHMLAFQDRHKINFGTDFMPLVHDEDKLRVQTALGNALQSGEIVRETFRIRDEDQPHPLWVTGIGRRIYTDSGKPSVLGLIVNVTAEQMALQQREVVAQELNHRLKNMFAVIISLMNLSARGKTDVQDYVSQMRERMTALASAFTLTYQSNTTALSTQTHISLNDLLIRLAEPYGFADQERIRVTGEALLCPVGHVTPISLVFHELVTNAVKHGALSVPQGYVEIRLSKQKPVMTIEWLEIHGPEIAQEPSKRGFGSRLKQMSIDVQMQGSFKEVWAKEGLICIIQLPLPDLSEQENGQEQG</sequence>
<keyword evidence="8" id="KW-0472">Membrane</keyword>
<dbReference type="Gene3D" id="3.30.450.20">
    <property type="entry name" value="PAS domain"/>
    <property type="match status" value="1"/>
</dbReference>
<feature type="transmembrane region" description="Helical" evidence="8">
    <location>
        <begin position="264"/>
        <end position="288"/>
    </location>
</feature>
<evidence type="ECO:0000256" key="2">
    <source>
        <dbReference type="ARBA" id="ARBA00012438"/>
    </source>
</evidence>
<proteinExistence type="predicted"/>
<dbReference type="InterPro" id="IPR036890">
    <property type="entry name" value="HATPase_C_sf"/>
</dbReference>